<name>A0A1H6DXK9_9ACTN</name>
<evidence type="ECO:0000313" key="3">
    <source>
        <dbReference type="Proteomes" id="UP000236732"/>
    </source>
</evidence>
<dbReference type="Pfam" id="PF04738">
    <property type="entry name" value="Lant_dehydr_N"/>
    <property type="match status" value="1"/>
</dbReference>
<dbReference type="AlphaFoldDB" id="A0A1H6DXK9"/>
<proteinExistence type="predicted"/>
<gene>
    <name evidence="2" type="ORF">SAMN05444920_106454</name>
</gene>
<keyword evidence="3" id="KW-1185">Reference proteome</keyword>
<organism evidence="2 3">
    <name type="scientific">Nonomuraea solani</name>
    <dbReference type="NCBI Taxonomy" id="1144553"/>
    <lineage>
        <taxon>Bacteria</taxon>
        <taxon>Bacillati</taxon>
        <taxon>Actinomycetota</taxon>
        <taxon>Actinomycetes</taxon>
        <taxon>Streptosporangiales</taxon>
        <taxon>Streptosporangiaceae</taxon>
        <taxon>Nonomuraea</taxon>
    </lineage>
</organism>
<dbReference type="Proteomes" id="UP000236732">
    <property type="component" value="Unassembled WGS sequence"/>
</dbReference>
<evidence type="ECO:0000259" key="1">
    <source>
        <dbReference type="Pfam" id="PF04738"/>
    </source>
</evidence>
<dbReference type="InterPro" id="IPR006827">
    <property type="entry name" value="Lant_deHydtase_N"/>
</dbReference>
<sequence>MSAAPLIRLAGLPATVLRELRFHEVGLAVRDRLSLRRWVRAEGATLSDELYPVIARAAAHPARPLLVGLRRAVYQGRRPTAREWSPATRELLGRDLADRVERWVAACDEWRDGGRDLDERVGSETAALESRLRDLVSAPVFRRALLQASPDLSADLDKWLADPGRGTRRLAPALVKYLVRAAAKTSPFSTFMVTGRGTWTDDDVAVRQCAAGLRGTAGVLDLGHVARSELHAALVTSGRLRRAMIIRVNPSVVGSGDRLRFLGPPPAEAMVTIDATPAISACLQLIPDAAITLGELAGKLEAAGNAQPARVAAFLDHLVEIGLLQLMPQPSGQITTPGEAGRWLRSLGAEFAQEGALLLAVDEAVRAAVPVEDVELHRRRLDAVGQAMGSLSGHLGQPITSQTFDTAVAGEPLAECGRLAWQPVLADLQVIRRWLALFSFGQGLKIALNAWWGQRPPTPFLSFYHELVKEIAGGSPAGKEIGRLWHASGGRRASVFERIHELRALRQDAAGLLWRAAGPDGVVAIEPGELTLAVAGYPRWLDDLHAVGVYGQPLADESGPTFVINNIFTGYGRVHSRLDHLTGARTEPWAQPPGDYPVFAALGGSLGTSLNVREPCAPYEITYPWHGDVRPGTDRIDLHDLWVERDPTRELLRLRSGRLDRLVRPLHLGNSAPWTLPRAAHLLVRAFGEESTEPVMDIAPRGQRRSGPEVTVIPRARVGRVVVRRASRHMTRANIPARRANEPMAEYLLRLTAWRLEAGIPETCFVRGLASGRSYENKPLYLDFANPFLLHAFNELLRQPNEVVLFEEALPDPMRAPENHGGEHVMEMVIDVAAWGD</sequence>
<reference evidence="2 3" key="1">
    <citation type="submission" date="2016-10" db="EMBL/GenBank/DDBJ databases">
        <authorList>
            <person name="de Groot N.N."/>
        </authorList>
    </citation>
    <scope>NUCLEOTIDE SEQUENCE [LARGE SCALE GENOMIC DNA]</scope>
    <source>
        <strain evidence="2 3">CGMCC 4.7037</strain>
    </source>
</reference>
<feature type="domain" description="Lantibiotic dehydratase N-terminal" evidence="1">
    <location>
        <begin position="139"/>
        <end position="400"/>
    </location>
</feature>
<evidence type="ECO:0000313" key="2">
    <source>
        <dbReference type="EMBL" id="SEG89466.1"/>
    </source>
</evidence>
<dbReference type="RefSeq" id="WP_103958345.1">
    <property type="nucleotide sequence ID" value="NZ_FNVT01000006.1"/>
</dbReference>
<protein>
    <submittedName>
        <fullName evidence="2">Lantibiotic dehydratase, C terminus</fullName>
    </submittedName>
</protein>
<accession>A0A1H6DXK9</accession>
<dbReference type="EMBL" id="FNVT01000006">
    <property type="protein sequence ID" value="SEG89466.1"/>
    <property type="molecule type" value="Genomic_DNA"/>
</dbReference>
<dbReference type="OrthoDB" id="2442707at2"/>